<evidence type="ECO:0000256" key="2">
    <source>
        <dbReference type="ARBA" id="ARBA00019062"/>
    </source>
</evidence>
<dbReference type="Proteomes" id="UP001177003">
    <property type="component" value="Chromosome 5"/>
</dbReference>
<evidence type="ECO:0000256" key="4">
    <source>
        <dbReference type="ARBA" id="ARBA00024778"/>
    </source>
</evidence>
<evidence type="ECO:0000256" key="1">
    <source>
        <dbReference type="ARBA" id="ARBA00004123"/>
    </source>
</evidence>
<dbReference type="Pfam" id="PF09468">
    <property type="entry name" value="RNase_H2-Ydr279"/>
    <property type="match status" value="1"/>
</dbReference>
<organism evidence="9 10">
    <name type="scientific">Lactuca saligna</name>
    <name type="common">Willowleaf lettuce</name>
    <dbReference type="NCBI Taxonomy" id="75948"/>
    <lineage>
        <taxon>Eukaryota</taxon>
        <taxon>Viridiplantae</taxon>
        <taxon>Streptophyta</taxon>
        <taxon>Embryophyta</taxon>
        <taxon>Tracheophyta</taxon>
        <taxon>Spermatophyta</taxon>
        <taxon>Magnoliopsida</taxon>
        <taxon>eudicotyledons</taxon>
        <taxon>Gunneridae</taxon>
        <taxon>Pentapetalae</taxon>
        <taxon>asterids</taxon>
        <taxon>campanulids</taxon>
        <taxon>Asterales</taxon>
        <taxon>Asteraceae</taxon>
        <taxon>Cichorioideae</taxon>
        <taxon>Cichorieae</taxon>
        <taxon>Lactucinae</taxon>
        <taxon>Lactuca</taxon>
    </lineage>
</organism>
<protein>
    <recommendedName>
        <fullName evidence="2">Ribonuclease H2 subunit B</fullName>
    </recommendedName>
    <alternativeName>
        <fullName evidence="5">Ribonuclease HI subunit B</fullName>
    </alternativeName>
</protein>
<dbReference type="PANTHER" id="PTHR13383:SF11">
    <property type="entry name" value="RIBONUCLEASE H2 SUBUNIT B"/>
    <property type="match status" value="1"/>
</dbReference>
<sequence length="360" mass="40984">MERARFNFLARNKLEQISLNLINNIHLHKSETPPSILLVDRFLQARRLLPVKPPAGDRHTPTATPVTGDPSASYMSQAMDWFEGVEDTRLLVSSSGAPSATGEDTGHFLELRHPKTGDTASYLMINGGLQELNWFKQSHGSWFMGDYITEDGRLYVATPVDPVFILLPIFDKARMKNGNDLGKFRQLDEIIYIQNYPGYHHLSSIAEKSMEVVCDCKEVGSIKFFRLNDSKVLSWMYCKVQQLKQTLLKLDKNYAAQTEKETLIDAVMILGEYMEDEPWLKLLSNNLRLNIDEAVQIKLPKTEIISSSSPTSDFSFKPTQKKNQEQVGSDKRVTRNKKVKIETNSHNIKDMFTRAPKKGK</sequence>
<dbReference type="InterPro" id="IPR041195">
    <property type="entry name" value="Rnh202_N"/>
</dbReference>
<feature type="domain" description="Rnh202 triple barrel" evidence="8">
    <location>
        <begin position="98"/>
        <end position="161"/>
    </location>
</feature>
<feature type="compositionally biased region" description="Low complexity" evidence="6">
    <location>
        <begin position="306"/>
        <end position="318"/>
    </location>
</feature>
<dbReference type="PANTHER" id="PTHR13383">
    <property type="entry name" value="RIBONUCLEASE H2 SUBUNIT B"/>
    <property type="match status" value="1"/>
</dbReference>
<comment type="function">
    <text evidence="4">Non catalytic subunit of RNase H2, an endonuclease that specifically degrades the RNA of RNA:DNA hybrids. Participates in DNA replication, possibly by mediating the removal of lagging-strand Okazaki fragment RNA primers during DNA replication. Mediates the excision of single ribonucleotides from DNA:RNA duplexes.</text>
</comment>
<feature type="compositionally biased region" description="Basic and acidic residues" evidence="6">
    <location>
        <begin position="322"/>
        <end position="352"/>
    </location>
</feature>
<keyword evidence="3" id="KW-0539">Nucleus</keyword>
<dbReference type="Pfam" id="PF17745">
    <property type="entry name" value="Ydr279_N"/>
    <property type="match status" value="1"/>
</dbReference>
<feature type="region of interest" description="Disordered" evidence="6">
    <location>
        <begin position="51"/>
        <end position="70"/>
    </location>
</feature>
<dbReference type="AlphaFoldDB" id="A0AA35Z415"/>
<evidence type="ECO:0000256" key="5">
    <source>
        <dbReference type="ARBA" id="ARBA00033464"/>
    </source>
</evidence>
<name>A0AA35Z415_LACSI</name>
<gene>
    <name evidence="9" type="ORF">LSALG_LOCUS24721</name>
</gene>
<reference evidence="9" key="1">
    <citation type="submission" date="2023-04" db="EMBL/GenBank/DDBJ databases">
        <authorList>
            <person name="Vijverberg K."/>
            <person name="Xiong W."/>
            <person name="Schranz E."/>
        </authorList>
    </citation>
    <scope>NUCLEOTIDE SEQUENCE</scope>
</reference>
<dbReference type="FunFam" id="2.20.25.530:FF:000002">
    <property type="entry name" value="Ribonuclease H2 subunit B"/>
    <property type="match status" value="1"/>
</dbReference>
<evidence type="ECO:0000256" key="3">
    <source>
        <dbReference type="ARBA" id="ARBA00023242"/>
    </source>
</evidence>
<evidence type="ECO:0000313" key="10">
    <source>
        <dbReference type="Proteomes" id="UP001177003"/>
    </source>
</evidence>
<keyword evidence="10" id="KW-1185">Reference proteome</keyword>
<accession>A0AA35Z415</accession>
<feature type="domain" description="Ribonuclease H2 subunit B wHTH" evidence="7">
    <location>
        <begin position="164"/>
        <end position="247"/>
    </location>
</feature>
<evidence type="ECO:0000313" key="9">
    <source>
        <dbReference type="EMBL" id="CAI9285243.1"/>
    </source>
</evidence>
<feature type="region of interest" description="Disordered" evidence="6">
    <location>
        <begin position="306"/>
        <end position="360"/>
    </location>
</feature>
<evidence type="ECO:0000259" key="7">
    <source>
        <dbReference type="Pfam" id="PF09468"/>
    </source>
</evidence>
<dbReference type="InterPro" id="IPR040456">
    <property type="entry name" value="RNase_H2_suB"/>
</dbReference>
<comment type="subcellular location">
    <subcellularLocation>
        <location evidence="1">Nucleus</location>
    </subcellularLocation>
</comment>
<dbReference type="Gene3D" id="2.20.25.530">
    <property type="match status" value="1"/>
</dbReference>
<dbReference type="CDD" id="cd09270">
    <property type="entry name" value="RNase_H2-B"/>
    <property type="match status" value="1"/>
</dbReference>
<dbReference type="InterPro" id="IPR019024">
    <property type="entry name" value="RNase_H2_suB_wHTH"/>
</dbReference>
<dbReference type="GO" id="GO:0032299">
    <property type="term" value="C:ribonuclease H2 complex"/>
    <property type="evidence" value="ECO:0007669"/>
    <property type="project" value="InterPro"/>
</dbReference>
<dbReference type="GO" id="GO:0005654">
    <property type="term" value="C:nucleoplasm"/>
    <property type="evidence" value="ECO:0007669"/>
    <property type="project" value="TreeGrafter"/>
</dbReference>
<dbReference type="EMBL" id="OX465081">
    <property type="protein sequence ID" value="CAI9285243.1"/>
    <property type="molecule type" value="Genomic_DNA"/>
</dbReference>
<evidence type="ECO:0000256" key="6">
    <source>
        <dbReference type="SAM" id="MobiDB-lite"/>
    </source>
</evidence>
<dbReference type="GO" id="GO:0006401">
    <property type="term" value="P:RNA catabolic process"/>
    <property type="evidence" value="ECO:0007669"/>
    <property type="project" value="TreeGrafter"/>
</dbReference>
<proteinExistence type="predicted"/>
<evidence type="ECO:0000259" key="8">
    <source>
        <dbReference type="Pfam" id="PF17745"/>
    </source>
</evidence>
<dbReference type="Gene3D" id="1.10.20.120">
    <property type="match status" value="1"/>
</dbReference>